<organism evidence="1 2">
    <name type="scientific">Streptomyces pharetrae CZA14</name>
    <dbReference type="NCBI Taxonomy" id="1144883"/>
    <lineage>
        <taxon>Bacteria</taxon>
        <taxon>Bacillati</taxon>
        <taxon>Actinomycetota</taxon>
        <taxon>Actinomycetes</taxon>
        <taxon>Kitasatosporales</taxon>
        <taxon>Streptomycetaceae</taxon>
        <taxon>Streptomyces</taxon>
    </lineage>
</organism>
<comment type="caution">
    <text evidence="1">The sequence shown here is derived from an EMBL/GenBank/DDBJ whole genome shotgun (WGS) entry which is preliminary data.</text>
</comment>
<dbReference type="Proteomes" id="UP000194266">
    <property type="component" value="Unassembled WGS sequence"/>
</dbReference>
<accession>A0ABX3Y9S2</accession>
<reference evidence="1 2" key="1">
    <citation type="submission" date="2016-12" db="EMBL/GenBank/DDBJ databases">
        <title>Genome Mining:The Detection of Biosynthetic Gene Clusters to Aid in the Expression of Curamycin A produced by Streptomyces sp. strain CZA14.</title>
        <authorList>
            <person name="Durrell K.A."/>
            <person name="Kirby B.M."/>
            <person name="Khan W."/>
            <person name="Mthethwa T."/>
            <person name="Le Roes-Hill M."/>
        </authorList>
    </citation>
    <scope>NUCLEOTIDE SEQUENCE [LARGE SCALE GENOMIC DNA]</scope>
    <source>
        <strain evidence="1 2">CZA14</strain>
    </source>
</reference>
<protein>
    <recommendedName>
        <fullName evidence="3">MarR family transcriptional regulator</fullName>
    </recommendedName>
</protein>
<gene>
    <name evidence="1" type="ORF">OQI_34405</name>
</gene>
<sequence length="61" mass="6747">MFDDSVPEDDPEREAWRERQMSLYGAQIELHDAGLVEIVHPANGERPDLVTATEAGRAALA</sequence>
<evidence type="ECO:0000313" key="2">
    <source>
        <dbReference type="Proteomes" id="UP000194266"/>
    </source>
</evidence>
<dbReference type="EMBL" id="MRYD01000334">
    <property type="protein sequence ID" value="OSZ56180.1"/>
    <property type="molecule type" value="Genomic_DNA"/>
</dbReference>
<keyword evidence="2" id="KW-1185">Reference proteome</keyword>
<evidence type="ECO:0008006" key="3">
    <source>
        <dbReference type="Google" id="ProtNLM"/>
    </source>
</evidence>
<proteinExistence type="predicted"/>
<evidence type="ECO:0000313" key="1">
    <source>
        <dbReference type="EMBL" id="OSZ56180.1"/>
    </source>
</evidence>
<name>A0ABX3Y9S2_9ACTN</name>